<evidence type="ECO:0000256" key="7">
    <source>
        <dbReference type="ARBA" id="ARBA00022691"/>
    </source>
</evidence>
<evidence type="ECO:0000256" key="5">
    <source>
        <dbReference type="ARBA" id="ARBA00022603"/>
    </source>
</evidence>
<evidence type="ECO:0000256" key="1">
    <source>
        <dbReference type="ARBA" id="ARBA00000085"/>
    </source>
</evidence>
<keyword evidence="5" id="KW-0489">Methyltransferase</keyword>
<keyword evidence="4 10" id="KW-0597">Phosphoprotein</keyword>
<dbReference type="Gene3D" id="1.10.155.10">
    <property type="entry name" value="Chemotaxis receptor methyltransferase CheR, N-terminal domain"/>
    <property type="match status" value="1"/>
</dbReference>
<dbReference type="SUPFAM" id="SSF47757">
    <property type="entry name" value="Chemotaxis receptor methyltransferase CheR, N-terminal domain"/>
    <property type="match status" value="1"/>
</dbReference>
<dbReference type="Pfam" id="PF13426">
    <property type="entry name" value="PAS_9"/>
    <property type="match status" value="1"/>
</dbReference>
<dbReference type="Gene3D" id="3.30.450.20">
    <property type="entry name" value="PAS domain"/>
    <property type="match status" value="2"/>
</dbReference>
<keyword evidence="9" id="KW-0378">Hydrolase</keyword>
<dbReference type="InterPro" id="IPR003661">
    <property type="entry name" value="HisK_dim/P_dom"/>
</dbReference>
<dbReference type="InterPro" id="IPR000673">
    <property type="entry name" value="Sig_transdc_resp-reg_Me-estase"/>
</dbReference>
<dbReference type="Pfam" id="PF00512">
    <property type="entry name" value="HisKA"/>
    <property type="match status" value="1"/>
</dbReference>
<dbReference type="CDD" id="cd16434">
    <property type="entry name" value="CheB-CheR_fusion"/>
    <property type="match status" value="1"/>
</dbReference>
<dbReference type="GO" id="GO:0008983">
    <property type="term" value="F:protein-glutamate O-methyltransferase activity"/>
    <property type="evidence" value="ECO:0007669"/>
    <property type="project" value="UniProtKB-EC"/>
</dbReference>
<evidence type="ECO:0000259" key="16">
    <source>
        <dbReference type="PROSITE" id="PS50122"/>
    </source>
</evidence>
<dbReference type="Gene3D" id="1.10.287.130">
    <property type="match status" value="1"/>
</dbReference>
<dbReference type="GO" id="GO:0032259">
    <property type="term" value="P:methylation"/>
    <property type="evidence" value="ECO:0007669"/>
    <property type="project" value="UniProtKB-KW"/>
</dbReference>
<gene>
    <name evidence="18" type="ORF">SAMN05216381_0317</name>
</gene>
<keyword evidence="6" id="KW-0808">Transferase</keyword>
<dbReference type="PROSITE" id="PS50122">
    <property type="entry name" value="CHEB"/>
    <property type="match status" value="1"/>
</dbReference>
<name>A0A1G7GSK7_9GAMM</name>
<feature type="domain" description="PAC" evidence="15">
    <location>
        <begin position="815"/>
        <end position="865"/>
    </location>
</feature>
<feature type="active site" evidence="9">
    <location>
        <position position="149"/>
    </location>
</feature>
<dbReference type="InterPro" id="IPR000014">
    <property type="entry name" value="PAS"/>
</dbReference>
<dbReference type="SUPFAM" id="SSF47384">
    <property type="entry name" value="Homodimeric domain of signal transducing histidine kinase"/>
    <property type="match status" value="1"/>
</dbReference>
<dbReference type="Gene3D" id="3.40.50.150">
    <property type="entry name" value="Vaccinia Virus protein VP39"/>
    <property type="match status" value="1"/>
</dbReference>
<dbReference type="OrthoDB" id="9816309at2"/>
<dbReference type="PROSITE" id="PS50123">
    <property type="entry name" value="CHER"/>
    <property type="match status" value="1"/>
</dbReference>
<comment type="catalytic activity">
    <reaction evidence="2">
        <text>L-glutamyl-[protein] + S-adenosyl-L-methionine = [protein]-L-glutamate 5-O-methyl ester + S-adenosyl-L-homocysteine</text>
        <dbReference type="Rhea" id="RHEA:24452"/>
        <dbReference type="Rhea" id="RHEA-COMP:10208"/>
        <dbReference type="Rhea" id="RHEA-COMP:10311"/>
        <dbReference type="ChEBI" id="CHEBI:29973"/>
        <dbReference type="ChEBI" id="CHEBI:57856"/>
        <dbReference type="ChEBI" id="CHEBI:59789"/>
        <dbReference type="ChEBI" id="CHEBI:82795"/>
        <dbReference type="EC" id="2.1.1.80"/>
    </reaction>
</comment>
<dbReference type="InterPro" id="IPR029063">
    <property type="entry name" value="SAM-dependent_MTases_sf"/>
</dbReference>
<dbReference type="NCBIfam" id="TIGR00229">
    <property type="entry name" value="sensory_box"/>
    <property type="match status" value="1"/>
</dbReference>
<dbReference type="Proteomes" id="UP000243378">
    <property type="component" value="Unassembled WGS sequence"/>
</dbReference>
<evidence type="ECO:0000256" key="3">
    <source>
        <dbReference type="ARBA" id="ARBA00022500"/>
    </source>
</evidence>
<evidence type="ECO:0000256" key="2">
    <source>
        <dbReference type="ARBA" id="ARBA00001541"/>
    </source>
</evidence>
<dbReference type="SMART" id="SM00448">
    <property type="entry name" value="REC"/>
    <property type="match status" value="1"/>
</dbReference>
<dbReference type="InterPro" id="IPR036804">
    <property type="entry name" value="CheR_N_sf"/>
</dbReference>
<dbReference type="Gene3D" id="3.30.565.10">
    <property type="entry name" value="Histidine kinase-like ATPase, C-terminal domain"/>
    <property type="match status" value="1"/>
</dbReference>
<evidence type="ECO:0000256" key="6">
    <source>
        <dbReference type="ARBA" id="ARBA00022679"/>
    </source>
</evidence>
<dbReference type="InterPro" id="IPR035965">
    <property type="entry name" value="PAS-like_dom_sf"/>
</dbReference>
<comment type="catalytic activity">
    <reaction evidence="1">
        <text>ATP + protein L-histidine = ADP + protein N-phospho-L-histidine.</text>
        <dbReference type="EC" id="2.7.13.3"/>
    </reaction>
</comment>
<dbReference type="InterPro" id="IPR003594">
    <property type="entry name" value="HATPase_dom"/>
</dbReference>
<dbReference type="InterPro" id="IPR022642">
    <property type="entry name" value="CheR_C"/>
</dbReference>
<dbReference type="STRING" id="640205.SAMN05216381_0317"/>
<keyword evidence="8" id="KW-0418">Kinase</keyword>
<dbReference type="PROSITE" id="PS50109">
    <property type="entry name" value="HIS_KIN"/>
    <property type="match status" value="1"/>
</dbReference>
<dbReference type="GO" id="GO:0000156">
    <property type="term" value="F:phosphorelay response regulator activity"/>
    <property type="evidence" value="ECO:0007669"/>
    <property type="project" value="InterPro"/>
</dbReference>
<organism evidence="18 19">
    <name type="scientific">Phytopseudomonas seleniipraecipitans</name>
    <dbReference type="NCBI Taxonomy" id="640205"/>
    <lineage>
        <taxon>Bacteria</taxon>
        <taxon>Pseudomonadati</taxon>
        <taxon>Pseudomonadota</taxon>
        <taxon>Gammaproteobacteria</taxon>
        <taxon>Pseudomonadales</taxon>
        <taxon>Pseudomonadaceae</taxon>
        <taxon>Phytopseudomonas</taxon>
    </lineage>
</organism>
<dbReference type="FunFam" id="3.30.565.10:FF:000006">
    <property type="entry name" value="Sensor histidine kinase WalK"/>
    <property type="match status" value="1"/>
</dbReference>
<dbReference type="Pfam" id="PF02518">
    <property type="entry name" value="HATPase_c"/>
    <property type="match status" value="1"/>
</dbReference>
<feature type="active site" evidence="9">
    <location>
        <position position="30"/>
    </location>
</feature>
<feature type="domain" description="Response regulatory" evidence="13">
    <location>
        <begin position="1253"/>
        <end position="1369"/>
    </location>
</feature>
<dbReference type="SMART" id="SM00388">
    <property type="entry name" value="HisKA"/>
    <property type="match status" value="1"/>
</dbReference>
<sequence>MSKPTRSKSSSVAPVEPSHLKFPIVGVGASAGGLPALLRLFEQMPSKNGMAFVVVMHLSPTHESNADSILQKVTKMKVRQVTTPVPIEQNCIYLISPAMQLTMSDGHLRVTEVGTTQPRHIAIDLFMRTLGDAHQERAISVILTGSGSDGSAGLVRVKEQGGVTIAQAPDDAEYDSMPRSAIATGQVDFVLPLSDIPQKILELWETMRSIQLPSDADLQAPIQGIQDPQQASAAEAALKDILTILRTRTGHDFKHYKRATVLRRIERRMQVNRLSDLPAYRTFLQEHSDEPKKLLDDMLIGVTNFFRDREAFEALERDIIPRLFDIPCDSENGVRVWSAGCSTGEEAYSMAMLLADQIEYSQRDCKYQVFATDIDEHSIAAGRIGLYPEALLPDVSPPRLRQYFTKEQSRYRVKKEIRERVLFAMHNLLRDPPFSKLQLISCRNLLIYLDREVQMQILQMFHFALLPGGYLFLGSSESADICLELFTPVDKKNRIYRAKPGAAQIRPSTPMPFESYTTSQRASPGIAPERRKISFADLHQRVLEQYAPPSVIVNHESNIVHMSDQAGRFLRYVGGEPSHNLLSLIHPSLRLELRTALFQAFHTGKSVEARRVHHSRGERSYYINMIARPFRDMDADFALVLFDEVEETMSNDAASPQKEAKDSVLSQLESELQSTKEQLQATVEQAETSTEELKASNEELQAINEELRSTTEELETSKEELQSINEELITVNQELKSKVEETGKINDDLQNFIASTDIATVFVDRHMRIKSFTPRATEIFSIINSDTGRSLLDITHRLDYSDMADDAATAFESLRVIEREVPSSDGRWYITRMLPYRTTDNLIDGAVLTFIDITQRRLAEDKVREGEERLRLAAETTQDYIIITMDPKGQVTGWNLGAERTYGYSEAEVLGLSADLILSEEDRRGEVLARELQIASREGRAEDDRWHVRKDGSQFFCSSVTTSLANGGSHGYARIGRDITDKKRREAEQENLLVENQANDKLKDEFFAMMSHELKHPLNLIQLNAELMSRLSVVKTQAIAARAVDTILASIRSQARIIDDLLDLSRINTGKFKLNHAPVMLQPCIEEIVGVLQAEATERDIVIEMHMPPACNDPLVADADPIRVEQIIWNLLNNAMKFSDDGGVMHVGLSQDGDYVKFFVQDQGEGIPAQSLSKIFDLFGQVPEHRRSARKNGLGIGLALVKELVDAHQGRIEVVSPGVGLGTTFSVWLPLYQMEGEPLLLEDITDGVFTDLSVLIVDDSAEICTIMEALLEMEGAAVTVADSGAAALALLEHKAFDLILSDIGMPVMDGHELMRAVRSLPQHARTAAVALTGYGGASDIDKAYEAGFNAHVSKPVSLDALEKLLVKLDLRKGKTS</sequence>
<feature type="active site" evidence="9">
    <location>
        <position position="57"/>
    </location>
</feature>
<dbReference type="SMART" id="SM00387">
    <property type="entry name" value="HATPase_c"/>
    <property type="match status" value="1"/>
</dbReference>
<dbReference type="EMBL" id="FNBM01000001">
    <property type="protein sequence ID" value="SDE91114.1"/>
    <property type="molecule type" value="Genomic_DNA"/>
</dbReference>
<dbReference type="Gene3D" id="3.40.50.180">
    <property type="entry name" value="Methylesterase CheB, C-terminal domain"/>
    <property type="match status" value="1"/>
</dbReference>
<feature type="domain" description="CheR-type methyltransferase" evidence="17">
    <location>
        <begin position="226"/>
        <end position="478"/>
    </location>
</feature>
<evidence type="ECO:0000259" key="13">
    <source>
        <dbReference type="PROSITE" id="PS50110"/>
    </source>
</evidence>
<dbReference type="InterPro" id="IPR011006">
    <property type="entry name" value="CheY-like_superfamily"/>
</dbReference>
<dbReference type="GO" id="GO:0006935">
    <property type="term" value="P:chemotaxis"/>
    <property type="evidence" value="ECO:0007669"/>
    <property type="project" value="UniProtKB-UniRule"/>
</dbReference>
<dbReference type="SUPFAM" id="SSF52172">
    <property type="entry name" value="CheY-like"/>
    <property type="match status" value="1"/>
</dbReference>
<dbReference type="InterPro" id="IPR000700">
    <property type="entry name" value="PAS-assoc_C"/>
</dbReference>
<dbReference type="GO" id="GO:0000155">
    <property type="term" value="F:phosphorelay sensor kinase activity"/>
    <property type="evidence" value="ECO:0007669"/>
    <property type="project" value="InterPro"/>
</dbReference>
<evidence type="ECO:0000256" key="8">
    <source>
        <dbReference type="ARBA" id="ARBA00022777"/>
    </source>
</evidence>
<keyword evidence="7" id="KW-0949">S-adenosyl-L-methionine</keyword>
<evidence type="ECO:0000259" key="17">
    <source>
        <dbReference type="PROSITE" id="PS50123"/>
    </source>
</evidence>
<dbReference type="InterPro" id="IPR035909">
    <property type="entry name" value="CheB_C"/>
</dbReference>
<dbReference type="SMART" id="SM00138">
    <property type="entry name" value="MeTrc"/>
    <property type="match status" value="1"/>
</dbReference>
<dbReference type="InterPro" id="IPR036097">
    <property type="entry name" value="HisK_dim/P_sf"/>
</dbReference>
<dbReference type="PROSITE" id="PS50110">
    <property type="entry name" value="RESPONSE_REGULATORY"/>
    <property type="match status" value="1"/>
</dbReference>
<dbReference type="SUPFAM" id="SSF52738">
    <property type="entry name" value="Methylesterase CheB, C-terminal domain"/>
    <property type="match status" value="1"/>
</dbReference>
<dbReference type="Gene3D" id="3.40.50.2300">
    <property type="match status" value="1"/>
</dbReference>
<accession>A0A1G7GSK7</accession>
<dbReference type="Pfam" id="PF13596">
    <property type="entry name" value="PAS_10"/>
    <property type="match status" value="1"/>
</dbReference>
<dbReference type="PROSITE" id="PS50113">
    <property type="entry name" value="PAC"/>
    <property type="match status" value="1"/>
</dbReference>
<dbReference type="InterPro" id="IPR001789">
    <property type="entry name" value="Sig_transdc_resp-reg_receiver"/>
</dbReference>
<dbReference type="GO" id="GO:0008984">
    <property type="term" value="F:protein-glutamate methylesterase activity"/>
    <property type="evidence" value="ECO:0007669"/>
    <property type="project" value="InterPro"/>
</dbReference>
<dbReference type="Pfam" id="PF01739">
    <property type="entry name" value="CheR"/>
    <property type="match status" value="1"/>
</dbReference>
<dbReference type="InterPro" id="IPR050903">
    <property type="entry name" value="Bact_Chemotaxis_MeTrfase"/>
</dbReference>
<dbReference type="InterPro" id="IPR000780">
    <property type="entry name" value="CheR_MeTrfase"/>
</dbReference>
<dbReference type="SUPFAM" id="SSF55785">
    <property type="entry name" value="PYP-like sensor domain (PAS domain)"/>
    <property type="match status" value="3"/>
</dbReference>
<feature type="modified residue" description="4-aspartylphosphate" evidence="10">
    <location>
        <position position="1302"/>
    </location>
</feature>
<evidence type="ECO:0000256" key="9">
    <source>
        <dbReference type="PROSITE-ProRule" id="PRU00050"/>
    </source>
</evidence>
<dbReference type="PANTHER" id="PTHR24422:SF27">
    <property type="entry name" value="PROTEIN-GLUTAMATE O-METHYLTRANSFERASE"/>
    <property type="match status" value="1"/>
</dbReference>
<dbReference type="CDD" id="cd00082">
    <property type="entry name" value="HisKA"/>
    <property type="match status" value="1"/>
</dbReference>
<dbReference type="GO" id="GO:0005737">
    <property type="term" value="C:cytoplasm"/>
    <property type="evidence" value="ECO:0007669"/>
    <property type="project" value="InterPro"/>
</dbReference>
<dbReference type="PRINTS" id="PR00996">
    <property type="entry name" value="CHERMTFRASE"/>
</dbReference>
<dbReference type="Pfam" id="PF01339">
    <property type="entry name" value="CheB_methylest"/>
    <property type="match status" value="1"/>
</dbReference>
<dbReference type="InterPro" id="IPR022641">
    <property type="entry name" value="CheR_N"/>
</dbReference>
<reference evidence="18 19" key="1">
    <citation type="submission" date="2016-10" db="EMBL/GenBank/DDBJ databases">
        <authorList>
            <person name="de Groot N.N."/>
        </authorList>
    </citation>
    <scope>NUCLEOTIDE SEQUENCE [LARGE SCALE GENOMIC DNA]</scope>
    <source>
        <strain evidence="18 19">LMG 25475</strain>
    </source>
</reference>
<dbReference type="SMART" id="SM00091">
    <property type="entry name" value="PAS"/>
    <property type="match status" value="3"/>
</dbReference>
<dbReference type="SUPFAM" id="SSF53335">
    <property type="entry name" value="S-adenosyl-L-methionine-dependent methyltransferases"/>
    <property type="match status" value="1"/>
</dbReference>
<dbReference type="InterPro" id="IPR036890">
    <property type="entry name" value="HATPase_C_sf"/>
</dbReference>
<dbReference type="GO" id="GO:0005886">
    <property type="term" value="C:plasma membrane"/>
    <property type="evidence" value="ECO:0007669"/>
    <property type="project" value="UniProtKB-ARBA"/>
</dbReference>
<evidence type="ECO:0000313" key="18">
    <source>
        <dbReference type="EMBL" id="SDE91114.1"/>
    </source>
</evidence>
<keyword evidence="3 9" id="KW-0145">Chemotaxis</keyword>
<keyword evidence="11" id="KW-0175">Coiled coil</keyword>
<dbReference type="CDD" id="cd00130">
    <property type="entry name" value="PAS"/>
    <property type="match status" value="1"/>
</dbReference>
<dbReference type="InterPro" id="IPR005467">
    <property type="entry name" value="His_kinase_dom"/>
</dbReference>
<feature type="domain" description="Histidine kinase" evidence="12">
    <location>
        <begin position="1009"/>
        <end position="1233"/>
    </location>
</feature>
<feature type="domain" description="PAS" evidence="14">
    <location>
        <begin position="866"/>
        <end position="921"/>
    </location>
</feature>
<feature type="coiled-coil region" evidence="11">
    <location>
        <begin position="658"/>
        <end position="741"/>
    </location>
</feature>
<dbReference type="Pfam" id="PF03705">
    <property type="entry name" value="CheR_N"/>
    <property type="match status" value="1"/>
</dbReference>
<evidence type="ECO:0000259" key="15">
    <source>
        <dbReference type="PROSITE" id="PS50113"/>
    </source>
</evidence>
<evidence type="ECO:0000256" key="4">
    <source>
        <dbReference type="ARBA" id="ARBA00022553"/>
    </source>
</evidence>
<dbReference type="CDD" id="cd17580">
    <property type="entry name" value="REC_2_DhkD-like"/>
    <property type="match status" value="1"/>
</dbReference>
<feature type="domain" description="CheB-type methylesterase" evidence="16">
    <location>
        <begin position="24"/>
        <end position="202"/>
    </location>
</feature>
<dbReference type="SUPFAM" id="SSF55874">
    <property type="entry name" value="ATPase domain of HSP90 chaperone/DNA topoisomerase II/histidine kinase"/>
    <property type="match status" value="1"/>
</dbReference>
<dbReference type="Pfam" id="PF00072">
    <property type="entry name" value="Response_reg"/>
    <property type="match status" value="1"/>
</dbReference>
<dbReference type="RefSeq" id="WP_092363871.1">
    <property type="nucleotide sequence ID" value="NZ_FNBM01000001.1"/>
</dbReference>
<evidence type="ECO:0000259" key="12">
    <source>
        <dbReference type="PROSITE" id="PS50109"/>
    </source>
</evidence>
<protein>
    <submittedName>
        <fullName evidence="18">Two-component system, chemotaxis family, CheB/CheR fusion protein</fullName>
    </submittedName>
</protein>
<evidence type="ECO:0000256" key="10">
    <source>
        <dbReference type="PROSITE-ProRule" id="PRU00169"/>
    </source>
</evidence>
<dbReference type="PANTHER" id="PTHR24422">
    <property type="entry name" value="CHEMOTAXIS PROTEIN METHYLTRANSFERASE"/>
    <property type="match status" value="1"/>
</dbReference>
<evidence type="ECO:0000313" key="19">
    <source>
        <dbReference type="Proteomes" id="UP000243378"/>
    </source>
</evidence>
<evidence type="ECO:0000256" key="11">
    <source>
        <dbReference type="SAM" id="Coils"/>
    </source>
</evidence>
<evidence type="ECO:0000259" key="14">
    <source>
        <dbReference type="PROSITE" id="PS50112"/>
    </source>
</evidence>
<proteinExistence type="predicted"/>
<dbReference type="PROSITE" id="PS50112">
    <property type="entry name" value="PAS"/>
    <property type="match status" value="1"/>
</dbReference>